<dbReference type="InterPro" id="IPR000868">
    <property type="entry name" value="Isochorismatase-like_dom"/>
</dbReference>
<evidence type="ECO:0000313" key="4">
    <source>
        <dbReference type="EMBL" id="CAK7232830.1"/>
    </source>
</evidence>
<comment type="caution">
    <text evidence="4">The sequence shown here is derived from an EMBL/GenBank/DDBJ whole genome shotgun (WGS) entry which is preliminary data.</text>
</comment>
<evidence type="ECO:0000259" key="3">
    <source>
        <dbReference type="Pfam" id="PF00857"/>
    </source>
</evidence>
<dbReference type="Gene3D" id="3.40.50.850">
    <property type="entry name" value="Isochorismatase-like"/>
    <property type="match status" value="1"/>
</dbReference>
<protein>
    <recommendedName>
        <fullName evidence="3">Isochorismatase-like domain-containing protein</fullName>
    </recommendedName>
</protein>
<dbReference type="InterPro" id="IPR050272">
    <property type="entry name" value="Isochorismatase-like_hydrls"/>
</dbReference>
<dbReference type="Proteomes" id="UP001642405">
    <property type="component" value="Unassembled WGS sequence"/>
</dbReference>
<dbReference type="EMBL" id="CAWUHB010000068">
    <property type="protein sequence ID" value="CAK7232830.1"/>
    <property type="molecule type" value="Genomic_DNA"/>
</dbReference>
<gene>
    <name evidence="4" type="ORF">SCUCBS95973_008390</name>
</gene>
<dbReference type="CDD" id="cd00431">
    <property type="entry name" value="cysteine_hydrolases"/>
    <property type="match status" value="1"/>
</dbReference>
<evidence type="ECO:0000256" key="2">
    <source>
        <dbReference type="ARBA" id="ARBA00022801"/>
    </source>
</evidence>
<accession>A0ABP0CMN0</accession>
<proteinExistence type="inferred from homology"/>
<sequence length="228" mass="24648">MNNAPPIILDSQDPCSPLAFGTSQTALLLLDFHAFIVKSQPPDRGPAVVSSAAALRVWARAQGMPVLHCMIDLRASTPAERKMAKRANGVRDKMRNEVPDAKGEVAALAAEADEYLFYRPPSHVSAMGSYGLRDFLREHGVRSLLLAGFSTSGCVLNTAKGAADEGLAVTVVKDACGDKDAAVHDTIVEKLLIGQVHVTEREELVSTWGARVINWLCEEKKERSTGQR</sequence>
<feature type="domain" description="Isochorismatase-like" evidence="3">
    <location>
        <begin position="25"/>
        <end position="199"/>
    </location>
</feature>
<dbReference type="PANTHER" id="PTHR43540">
    <property type="entry name" value="PEROXYUREIDOACRYLATE/UREIDOACRYLATE AMIDOHYDROLASE-RELATED"/>
    <property type="match status" value="1"/>
</dbReference>
<keyword evidence="5" id="KW-1185">Reference proteome</keyword>
<dbReference type="InterPro" id="IPR036380">
    <property type="entry name" value="Isochorismatase-like_sf"/>
</dbReference>
<keyword evidence="2" id="KW-0378">Hydrolase</keyword>
<dbReference type="SUPFAM" id="SSF52499">
    <property type="entry name" value="Isochorismatase-like hydrolases"/>
    <property type="match status" value="1"/>
</dbReference>
<evidence type="ECO:0000313" key="5">
    <source>
        <dbReference type="Proteomes" id="UP001642405"/>
    </source>
</evidence>
<name>A0ABP0CMN0_9PEZI</name>
<organism evidence="4 5">
    <name type="scientific">Sporothrix curviconia</name>
    <dbReference type="NCBI Taxonomy" id="1260050"/>
    <lineage>
        <taxon>Eukaryota</taxon>
        <taxon>Fungi</taxon>
        <taxon>Dikarya</taxon>
        <taxon>Ascomycota</taxon>
        <taxon>Pezizomycotina</taxon>
        <taxon>Sordariomycetes</taxon>
        <taxon>Sordariomycetidae</taxon>
        <taxon>Ophiostomatales</taxon>
        <taxon>Ophiostomataceae</taxon>
        <taxon>Sporothrix</taxon>
    </lineage>
</organism>
<dbReference type="Pfam" id="PF00857">
    <property type="entry name" value="Isochorismatase"/>
    <property type="match status" value="1"/>
</dbReference>
<evidence type="ECO:0000256" key="1">
    <source>
        <dbReference type="ARBA" id="ARBA00006336"/>
    </source>
</evidence>
<comment type="similarity">
    <text evidence="1">Belongs to the isochorismatase family.</text>
</comment>
<reference evidence="4 5" key="1">
    <citation type="submission" date="2024-01" db="EMBL/GenBank/DDBJ databases">
        <authorList>
            <person name="Allen C."/>
            <person name="Tagirdzhanova G."/>
        </authorList>
    </citation>
    <scope>NUCLEOTIDE SEQUENCE [LARGE SCALE GENOMIC DNA]</scope>
</reference>
<dbReference type="PANTHER" id="PTHR43540:SF1">
    <property type="entry name" value="ISOCHORISMATASE HYDROLASE"/>
    <property type="match status" value="1"/>
</dbReference>